<feature type="transmembrane region" description="Helical" evidence="1">
    <location>
        <begin position="429"/>
        <end position="449"/>
    </location>
</feature>
<dbReference type="AlphaFoldDB" id="A0A2U1E6Z5"/>
<dbReference type="RefSeq" id="WP_116479606.1">
    <property type="nucleotide sequence ID" value="NZ_QEKV01000001.1"/>
</dbReference>
<sequence length="517" mass="58874">MFYELRSLKQLMSTNAFINFLSKLPGLKILSFKKLYKNTGLKNILAGFGFLFELIKETILPSIFTALIFWRLFVRLGIDNISVKLLSYILIAVIASKISKPTFLIHNEDDYIFLNLFSINSRVYYLNKIFTNIVISILANFPATYYVFQDLGIALKLAVLNLASMLLVNMIYLTYIKKRETLPKSEIRALISALFVILGGLVIFFRVDLNLDDKILNILAIASAVISILGIAFILKYKNYPALKRITANSSGQVVKMSVSTAINEDSSKYLVSDAEEIQNFQNKYKDVDPAKYIDMAFFSRYRKVFIKNLRGNFSGSIAILIIYSIAIKIGIIKKPESFSEISGLAIAFAVGTGYSAALLQMCFRNVDRILLKNKILTEKGLYESLKYRIRMLIKSSFFDLLSVGLGFLILIFLNGLKFEPVEFARIMAAYLAMMASMGLVEIMVYYIFSPYSAELNVKSPAYKVVRFISGLVFALFILKNSNILNIEKYIYIAFGVTVLIFLFAKKYFIRTFRLRY</sequence>
<proteinExistence type="predicted"/>
<feature type="transmembrane region" description="Helical" evidence="1">
    <location>
        <begin position="310"/>
        <end position="333"/>
    </location>
</feature>
<feature type="transmembrane region" description="Helical" evidence="1">
    <location>
        <begin position="397"/>
        <end position="417"/>
    </location>
</feature>
<keyword evidence="3" id="KW-1185">Reference proteome</keyword>
<gene>
    <name evidence="2" type="ORF">C7381_101239</name>
</gene>
<keyword evidence="1" id="KW-0812">Transmembrane</keyword>
<feature type="transmembrane region" description="Helical" evidence="1">
    <location>
        <begin position="44"/>
        <end position="73"/>
    </location>
</feature>
<evidence type="ECO:0000313" key="2">
    <source>
        <dbReference type="EMBL" id="PVY95713.1"/>
    </source>
</evidence>
<protein>
    <submittedName>
        <fullName evidence="2">Uncharacterized protein</fullName>
    </submittedName>
</protein>
<accession>A0A2U1E6Z5</accession>
<organism evidence="2 3">
    <name type="scientific">Ezakiella coagulans</name>
    <dbReference type="NCBI Taxonomy" id="46507"/>
    <lineage>
        <taxon>Bacteria</taxon>
        <taxon>Bacillati</taxon>
        <taxon>Bacillota</taxon>
        <taxon>Tissierellia</taxon>
        <taxon>Ezakiella</taxon>
    </lineage>
</organism>
<feature type="transmembrane region" description="Helical" evidence="1">
    <location>
        <begin position="187"/>
        <end position="209"/>
    </location>
</feature>
<dbReference type="Proteomes" id="UP000245793">
    <property type="component" value="Unassembled WGS sequence"/>
</dbReference>
<keyword evidence="1" id="KW-0472">Membrane</keyword>
<reference evidence="2 3" key="1">
    <citation type="submission" date="2018-04" db="EMBL/GenBank/DDBJ databases">
        <title>Genomic Encyclopedia of Type Strains, Phase IV (KMG-IV): sequencing the most valuable type-strain genomes for metagenomic binning, comparative biology and taxonomic classification.</title>
        <authorList>
            <person name="Goeker M."/>
        </authorList>
    </citation>
    <scope>NUCLEOTIDE SEQUENCE [LARGE SCALE GENOMIC DNA]</scope>
    <source>
        <strain evidence="2 3">DSM 20705</strain>
    </source>
</reference>
<dbReference type="EMBL" id="QEKV01000001">
    <property type="protein sequence ID" value="PVY95713.1"/>
    <property type="molecule type" value="Genomic_DNA"/>
</dbReference>
<feature type="transmembrane region" description="Helical" evidence="1">
    <location>
        <begin position="85"/>
        <end position="105"/>
    </location>
</feature>
<feature type="transmembrane region" description="Helical" evidence="1">
    <location>
        <begin position="125"/>
        <end position="147"/>
    </location>
</feature>
<evidence type="ECO:0000313" key="3">
    <source>
        <dbReference type="Proteomes" id="UP000245793"/>
    </source>
</evidence>
<feature type="transmembrane region" description="Helical" evidence="1">
    <location>
        <begin position="153"/>
        <end position="175"/>
    </location>
</feature>
<keyword evidence="1" id="KW-1133">Transmembrane helix</keyword>
<evidence type="ECO:0000256" key="1">
    <source>
        <dbReference type="SAM" id="Phobius"/>
    </source>
</evidence>
<feature type="transmembrane region" description="Helical" evidence="1">
    <location>
        <begin position="491"/>
        <end position="509"/>
    </location>
</feature>
<feature type="transmembrane region" description="Helical" evidence="1">
    <location>
        <begin position="215"/>
        <end position="235"/>
    </location>
</feature>
<feature type="transmembrane region" description="Helical" evidence="1">
    <location>
        <begin position="461"/>
        <end position="479"/>
    </location>
</feature>
<comment type="caution">
    <text evidence="2">The sequence shown here is derived from an EMBL/GenBank/DDBJ whole genome shotgun (WGS) entry which is preliminary data.</text>
</comment>
<feature type="transmembrane region" description="Helical" evidence="1">
    <location>
        <begin position="345"/>
        <end position="364"/>
    </location>
</feature>
<name>A0A2U1E6Z5_9FIRM</name>